<evidence type="ECO:0000313" key="3">
    <source>
        <dbReference type="Proteomes" id="UP001148125"/>
    </source>
</evidence>
<reference evidence="2" key="1">
    <citation type="submission" date="2024-05" db="EMBL/GenBank/DDBJ databases">
        <title>Alkalihalobacillus sp. strain MEB203 novel alkaliphilic bacterium from Lonar Lake, India.</title>
        <authorList>
            <person name="Joshi A."/>
            <person name="Thite S."/>
            <person name="Mengade P."/>
        </authorList>
    </citation>
    <scope>NUCLEOTIDE SEQUENCE</scope>
    <source>
        <strain evidence="2">MEB 203</strain>
    </source>
</reference>
<proteinExistence type="predicted"/>
<comment type="caution">
    <text evidence="2">The sequence shown here is derived from an EMBL/GenBank/DDBJ whole genome shotgun (WGS) entry which is preliminary data.</text>
</comment>
<feature type="domain" description="AB hydrolase-1" evidence="1">
    <location>
        <begin position="33"/>
        <end position="133"/>
    </location>
</feature>
<protein>
    <submittedName>
        <fullName evidence="2">Alpha/beta hydrolase</fullName>
    </submittedName>
</protein>
<name>A0ABT5VJN4_9BACI</name>
<sequence length="260" mass="29745">MPYVQGRFESPIYYETIGEGLPIVFIHPPGMGLVTFDKQRELARHFQLIFFDIRGNGKSGAGSERITMSLLAEDIIRILDDLNVKKAVILGYSNGGSLAQEVAISYPERTLAVMMSGSFPEVNSFLLRNEFRLGLLVTRLKGINFLANVLAMAHAKKTETAFREKMAAYFAHANPHITYQLYNEGLHYRSTNRLNKIQVPVLVIYGRLSFYLHHYARMFMERLKDVEIVTVDKATHQIPTKHAPEFNRIIVDFLKRKVRP</sequence>
<dbReference type="Pfam" id="PF00561">
    <property type="entry name" value="Abhydrolase_1"/>
    <property type="match status" value="1"/>
</dbReference>
<keyword evidence="2" id="KW-0378">Hydrolase</keyword>
<dbReference type="Gene3D" id="3.40.50.1820">
    <property type="entry name" value="alpha/beta hydrolase"/>
    <property type="match status" value="1"/>
</dbReference>
<dbReference type="InterPro" id="IPR000073">
    <property type="entry name" value="AB_hydrolase_1"/>
</dbReference>
<evidence type="ECO:0000259" key="1">
    <source>
        <dbReference type="Pfam" id="PF00561"/>
    </source>
</evidence>
<dbReference type="PANTHER" id="PTHR43433:SF5">
    <property type="entry name" value="AB HYDROLASE-1 DOMAIN-CONTAINING PROTEIN"/>
    <property type="match status" value="1"/>
</dbReference>
<dbReference type="EMBL" id="JAOTPO010000010">
    <property type="protein sequence ID" value="MDE5414658.1"/>
    <property type="molecule type" value="Genomic_DNA"/>
</dbReference>
<dbReference type="SUPFAM" id="SSF53474">
    <property type="entry name" value="alpha/beta-Hydrolases"/>
    <property type="match status" value="1"/>
</dbReference>
<dbReference type="RefSeq" id="WP_275119273.1">
    <property type="nucleotide sequence ID" value="NZ_JAOTPO010000010.1"/>
</dbReference>
<dbReference type="GO" id="GO:0016787">
    <property type="term" value="F:hydrolase activity"/>
    <property type="evidence" value="ECO:0007669"/>
    <property type="project" value="UniProtKB-KW"/>
</dbReference>
<dbReference type="Proteomes" id="UP001148125">
    <property type="component" value="Unassembled WGS sequence"/>
</dbReference>
<dbReference type="InterPro" id="IPR029058">
    <property type="entry name" value="AB_hydrolase_fold"/>
</dbReference>
<accession>A0ABT5VJN4</accession>
<dbReference type="PANTHER" id="PTHR43433">
    <property type="entry name" value="HYDROLASE, ALPHA/BETA FOLD FAMILY PROTEIN"/>
    <property type="match status" value="1"/>
</dbReference>
<dbReference type="InterPro" id="IPR050471">
    <property type="entry name" value="AB_hydrolase"/>
</dbReference>
<organism evidence="2 3">
    <name type="scientific">Alkalihalobacterium chitinilyticum</name>
    <dbReference type="NCBI Taxonomy" id="2980103"/>
    <lineage>
        <taxon>Bacteria</taxon>
        <taxon>Bacillati</taxon>
        <taxon>Bacillota</taxon>
        <taxon>Bacilli</taxon>
        <taxon>Bacillales</taxon>
        <taxon>Bacillaceae</taxon>
        <taxon>Alkalihalobacterium</taxon>
    </lineage>
</organism>
<gene>
    <name evidence="2" type="ORF">N7Z68_14865</name>
</gene>
<evidence type="ECO:0000313" key="2">
    <source>
        <dbReference type="EMBL" id="MDE5414658.1"/>
    </source>
</evidence>
<keyword evidence="3" id="KW-1185">Reference proteome</keyword>